<reference evidence="1" key="1">
    <citation type="submission" date="2020-06" db="EMBL/GenBank/DDBJ databases">
        <authorList>
            <person name="Li T."/>
            <person name="Hu X."/>
            <person name="Zhang T."/>
            <person name="Song X."/>
            <person name="Zhang H."/>
            <person name="Dai N."/>
            <person name="Sheng W."/>
            <person name="Hou X."/>
            <person name="Wei L."/>
        </authorList>
    </citation>
    <scope>NUCLEOTIDE SEQUENCE</scope>
    <source>
        <strain evidence="1">G02</strain>
        <tissue evidence="1">Leaf</tissue>
    </source>
</reference>
<dbReference type="AlphaFoldDB" id="A0AAW2KP35"/>
<gene>
    <name evidence="1" type="ORF">Sradi_5821300</name>
</gene>
<evidence type="ECO:0000313" key="1">
    <source>
        <dbReference type="EMBL" id="KAL0308790.1"/>
    </source>
</evidence>
<organism evidence="1">
    <name type="scientific">Sesamum radiatum</name>
    <name type="common">Black benniseed</name>
    <dbReference type="NCBI Taxonomy" id="300843"/>
    <lineage>
        <taxon>Eukaryota</taxon>
        <taxon>Viridiplantae</taxon>
        <taxon>Streptophyta</taxon>
        <taxon>Embryophyta</taxon>
        <taxon>Tracheophyta</taxon>
        <taxon>Spermatophyta</taxon>
        <taxon>Magnoliopsida</taxon>
        <taxon>eudicotyledons</taxon>
        <taxon>Gunneridae</taxon>
        <taxon>Pentapetalae</taxon>
        <taxon>asterids</taxon>
        <taxon>lamiids</taxon>
        <taxon>Lamiales</taxon>
        <taxon>Pedaliaceae</taxon>
        <taxon>Sesamum</taxon>
    </lineage>
</organism>
<dbReference type="EMBL" id="JACGWJ010000027">
    <property type="protein sequence ID" value="KAL0308790.1"/>
    <property type="molecule type" value="Genomic_DNA"/>
</dbReference>
<reference evidence="1" key="2">
    <citation type="journal article" date="2024" name="Plant">
        <title>Genomic evolution and insights into agronomic trait innovations of Sesamum species.</title>
        <authorList>
            <person name="Miao H."/>
            <person name="Wang L."/>
            <person name="Qu L."/>
            <person name="Liu H."/>
            <person name="Sun Y."/>
            <person name="Le M."/>
            <person name="Wang Q."/>
            <person name="Wei S."/>
            <person name="Zheng Y."/>
            <person name="Lin W."/>
            <person name="Duan Y."/>
            <person name="Cao H."/>
            <person name="Xiong S."/>
            <person name="Wang X."/>
            <person name="Wei L."/>
            <person name="Li C."/>
            <person name="Ma Q."/>
            <person name="Ju M."/>
            <person name="Zhao R."/>
            <person name="Li G."/>
            <person name="Mu C."/>
            <person name="Tian Q."/>
            <person name="Mei H."/>
            <person name="Zhang T."/>
            <person name="Gao T."/>
            <person name="Zhang H."/>
        </authorList>
    </citation>
    <scope>NUCLEOTIDE SEQUENCE</scope>
    <source>
        <strain evidence="1">G02</strain>
    </source>
</reference>
<sequence>MSQQWGEYMMLLATPGFPSCSNTDYLAGTSNPDFGAGTSNPDFGTCTYNSEPEYYTPDIVTVTQGPVNIDIHYTEPT</sequence>
<name>A0AAW2KP35_SESRA</name>
<protein>
    <submittedName>
        <fullName evidence="1">Uncharacterized protein</fullName>
    </submittedName>
</protein>
<comment type="caution">
    <text evidence="1">The sequence shown here is derived from an EMBL/GenBank/DDBJ whole genome shotgun (WGS) entry which is preliminary data.</text>
</comment>
<proteinExistence type="predicted"/>
<accession>A0AAW2KP35</accession>